<dbReference type="InterPro" id="IPR050698">
    <property type="entry name" value="MBL"/>
</dbReference>
<dbReference type="Proteomes" id="UP000322976">
    <property type="component" value="Unassembled WGS sequence"/>
</dbReference>
<organism evidence="4 5">
    <name type="scientific">Calorimonas adulescens</name>
    <dbReference type="NCBI Taxonomy" id="2606906"/>
    <lineage>
        <taxon>Bacteria</taxon>
        <taxon>Bacillati</taxon>
        <taxon>Bacillota</taxon>
        <taxon>Clostridia</taxon>
        <taxon>Thermoanaerobacterales</taxon>
        <taxon>Thermoanaerobacteraceae</taxon>
        <taxon>Calorimonas</taxon>
    </lineage>
</organism>
<dbReference type="Pfam" id="PF07521">
    <property type="entry name" value="RMMBL"/>
    <property type="match status" value="1"/>
</dbReference>
<gene>
    <name evidence="4" type="ORF">FWJ32_10485</name>
</gene>
<feature type="domain" description="Beta-Casp" evidence="3">
    <location>
        <begin position="251"/>
        <end position="380"/>
    </location>
</feature>
<dbReference type="AlphaFoldDB" id="A0A5D8QBI4"/>
<dbReference type="PANTHER" id="PTHR11203">
    <property type="entry name" value="CLEAVAGE AND POLYADENYLATION SPECIFICITY FACTOR FAMILY MEMBER"/>
    <property type="match status" value="1"/>
</dbReference>
<dbReference type="InterPro" id="IPR011108">
    <property type="entry name" value="RMMBL"/>
</dbReference>
<dbReference type="Pfam" id="PF00753">
    <property type="entry name" value="Lactamase_B"/>
    <property type="match status" value="1"/>
</dbReference>
<dbReference type="GO" id="GO:0004521">
    <property type="term" value="F:RNA endonuclease activity"/>
    <property type="evidence" value="ECO:0007669"/>
    <property type="project" value="TreeGrafter"/>
</dbReference>
<dbReference type="Gene3D" id="3.40.50.10890">
    <property type="match status" value="1"/>
</dbReference>
<evidence type="ECO:0000259" key="2">
    <source>
        <dbReference type="SMART" id="SM00849"/>
    </source>
</evidence>
<evidence type="ECO:0000259" key="3">
    <source>
        <dbReference type="SMART" id="SM01027"/>
    </source>
</evidence>
<accession>A0A5D8QBI4</accession>
<comment type="caution">
    <text evidence="4">The sequence shown here is derived from an EMBL/GenBank/DDBJ whole genome shotgun (WGS) entry which is preliminary data.</text>
</comment>
<name>A0A5D8QBI4_9THEO</name>
<dbReference type="SUPFAM" id="SSF56281">
    <property type="entry name" value="Metallo-hydrolase/oxidoreductase"/>
    <property type="match status" value="1"/>
</dbReference>
<dbReference type="InterPro" id="IPR022712">
    <property type="entry name" value="Beta_Casp"/>
</dbReference>
<dbReference type="SMART" id="SM01027">
    <property type="entry name" value="Beta-Casp"/>
    <property type="match status" value="1"/>
</dbReference>
<keyword evidence="5" id="KW-1185">Reference proteome</keyword>
<dbReference type="GO" id="GO:0016787">
    <property type="term" value="F:hydrolase activity"/>
    <property type="evidence" value="ECO:0007669"/>
    <property type="project" value="UniProtKB-KW"/>
</dbReference>
<dbReference type="Pfam" id="PF10996">
    <property type="entry name" value="Beta-Casp"/>
    <property type="match status" value="1"/>
</dbReference>
<dbReference type="RefSeq" id="WP_149545904.1">
    <property type="nucleotide sequence ID" value="NZ_VTPS01000017.1"/>
</dbReference>
<dbReference type="PROSITE" id="PS51257">
    <property type="entry name" value="PROKAR_LIPOPROTEIN"/>
    <property type="match status" value="1"/>
</dbReference>
<evidence type="ECO:0000313" key="4">
    <source>
        <dbReference type="EMBL" id="TZE81156.1"/>
    </source>
</evidence>
<dbReference type="CDD" id="cd16295">
    <property type="entry name" value="TTHA0252-CPSF-like_MBL-fold"/>
    <property type="match status" value="1"/>
</dbReference>
<dbReference type="SMART" id="SM00849">
    <property type="entry name" value="Lactamase_B"/>
    <property type="match status" value="1"/>
</dbReference>
<dbReference type="PANTHER" id="PTHR11203:SF37">
    <property type="entry name" value="INTEGRATOR COMPLEX SUBUNIT 11"/>
    <property type="match status" value="1"/>
</dbReference>
<proteinExistence type="predicted"/>
<reference evidence="4 5" key="1">
    <citation type="submission" date="2019-08" db="EMBL/GenBank/DDBJ databases">
        <title>Calorimonas adulescens gen. nov., sp. nov., an anaerobic thermophilic bacterium from Sakhalin hot spring.</title>
        <authorList>
            <person name="Khomyakova M.A."/>
            <person name="Merkel A.Y."/>
            <person name="Novikov A."/>
            <person name="Bonch-Osmolovskaya E.A."/>
            <person name="Slobodkin A.I."/>
        </authorList>
    </citation>
    <scope>NUCLEOTIDE SEQUENCE [LARGE SCALE GENOMIC DNA]</scope>
    <source>
        <strain evidence="4 5">A05MB</strain>
    </source>
</reference>
<evidence type="ECO:0000313" key="5">
    <source>
        <dbReference type="Proteomes" id="UP000322976"/>
    </source>
</evidence>
<dbReference type="InterPro" id="IPR036866">
    <property type="entry name" value="RibonucZ/Hydroxyglut_hydro"/>
</dbReference>
<feature type="domain" description="Metallo-beta-lactamase" evidence="2">
    <location>
        <begin position="13"/>
        <end position="246"/>
    </location>
</feature>
<dbReference type="Gene3D" id="3.60.15.10">
    <property type="entry name" value="Ribonuclease Z/Hydroxyacylglutathione hydrolase-like"/>
    <property type="match status" value="1"/>
</dbReference>
<dbReference type="EMBL" id="VTPS01000017">
    <property type="protein sequence ID" value="TZE81156.1"/>
    <property type="molecule type" value="Genomic_DNA"/>
</dbReference>
<evidence type="ECO:0000256" key="1">
    <source>
        <dbReference type="ARBA" id="ARBA00022801"/>
    </source>
</evidence>
<dbReference type="InterPro" id="IPR001279">
    <property type="entry name" value="Metallo-B-lactamas"/>
</dbReference>
<protein>
    <submittedName>
        <fullName evidence="4">MBL fold metallo-hydrolase</fullName>
    </submittedName>
</protein>
<keyword evidence="1 4" id="KW-0378">Hydrolase</keyword>
<sequence length="534" mass="59890">MKVTFCGAAGMVTGSCYYLYDGKTRILVDCGMFQGGREIESLNKADFPFDPASIDFLLVTHAHIDHTGRIPVLCRRGFKGRIIATEATAALCSIMLPDSGHIQEMDAEWANRKAMRAGREMVEPLYTADYARECMKYFEGIEYDRVIDLSDNISVCFRDAGHILGSAIIEMWVKDEGIKIVFSGDLGNKRQPIIKDPTYIKDADYLFIESTYGDRLHKSMGDSLNELLSIINETFERGGNVVIPSFAVGRTQEIIYELNAMVEKDMLKGIFKMPVYIDSPLASAATEVFKKYEKGYFDEEAMALIMSGDDPLEFKGLHFTASVEESKALNATPGSKIIISASGMCDAGRIRHHLKHNIWRPECSVVFVGYQAEGTLGRMLLDGRKHVKILGEMISVKARIFNIDSLSGHADRNGLIDWIDHFEKKPKLAFVVHGEDGAIDSFSALLRDRYGMETVTPSIGETYDFADIKIPQPKVKGRTMGDVAAGLEELSNEWMELTASLSATRIEDDEKIADINREMDRIRESYRRIRELIK</sequence>